<gene>
    <name evidence="5" type="ORF">AAIR29_11880</name>
</gene>
<dbReference type="SUPFAM" id="SSF52540">
    <property type="entry name" value="P-loop containing nucleoside triphosphate hydrolases"/>
    <property type="match status" value="1"/>
</dbReference>
<evidence type="ECO:0000313" key="5">
    <source>
        <dbReference type="EMBL" id="MEN2752328.1"/>
    </source>
</evidence>
<evidence type="ECO:0000313" key="6">
    <source>
        <dbReference type="Proteomes" id="UP001461960"/>
    </source>
</evidence>
<dbReference type="Proteomes" id="UP001461960">
    <property type="component" value="Unassembled WGS sequence"/>
</dbReference>
<dbReference type="PROSITE" id="PS50893">
    <property type="entry name" value="ABC_TRANSPORTER_2"/>
    <property type="match status" value="1"/>
</dbReference>
<dbReference type="InterPro" id="IPR017871">
    <property type="entry name" value="ABC_transporter-like_CS"/>
</dbReference>
<organism evidence="5 6">
    <name type="scientific">Psychrobacter saeujeotis</name>
    <dbReference type="NCBI Taxonomy" id="3143436"/>
    <lineage>
        <taxon>Bacteria</taxon>
        <taxon>Pseudomonadati</taxon>
        <taxon>Pseudomonadota</taxon>
        <taxon>Gammaproteobacteria</taxon>
        <taxon>Moraxellales</taxon>
        <taxon>Moraxellaceae</taxon>
        <taxon>Psychrobacter</taxon>
    </lineage>
</organism>
<dbReference type="InterPro" id="IPR003439">
    <property type="entry name" value="ABC_transporter-like_ATP-bd"/>
</dbReference>
<comment type="caution">
    <text evidence="5">The sequence shown here is derived from an EMBL/GenBank/DDBJ whole genome shotgun (WGS) entry which is preliminary data.</text>
</comment>
<accession>A0ABU9XA81</accession>
<dbReference type="Gene3D" id="3.40.50.300">
    <property type="entry name" value="P-loop containing nucleotide triphosphate hydrolases"/>
    <property type="match status" value="1"/>
</dbReference>
<dbReference type="PANTHER" id="PTHR42711">
    <property type="entry name" value="ABC TRANSPORTER ATP-BINDING PROTEIN"/>
    <property type="match status" value="1"/>
</dbReference>
<dbReference type="GO" id="GO:0005524">
    <property type="term" value="F:ATP binding"/>
    <property type="evidence" value="ECO:0007669"/>
    <property type="project" value="UniProtKB-KW"/>
</dbReference>
<evidence type="ECO:0000256" key="3">
    <source>
        <dbReference type="ARBA" id="ARBA00022840"/>
    </source>
</evidence>
<proteinExistence type="predicted"/>
<evidence type="ECO:0000259" key="4">
    <source>
        <dbReference type="PROSITE" id="PS50893"/>
    </source>
</evidence>
<dbReference type="InterPro" id="IPR027417">
    <property type="entry name" value="P-loop_NTPase"/>
</dbReference>
<dbReference type="SMART" id="SM00382">
    <property type="entry name" value="AAA"/>
    <property type="match status" value="1"/>
</dbReference>
<keyword evidence="2" id="KW-0547">Nucleotide-binding</keyword>
<protein>
    <submittedName>
        <fullName evidence="5">ABC transporter ATP-binding protein</fullName>
    </submittedName>
</protein>
<name>A0ABU9XA81_9GAMM</name>
<evidence type="ECO:0000256" key="1">
    <source>
        <dbReference type="ARBA" id="ARBA00022448"/>
    </source>
</evidence>
<reference evidence="5 6" key="1">
    <citation type="submission" date="2024-05" db="EMBL/GenBank/DDBJ databases">
        <authorList>
            <person name="Kim H.-Y."/>
            <person name="Kim E."/>
            <person name="Cai Y."/>
            <person name="Yang S.-M."/>
            <person name="Lee W."/>
        </authorList>
    </citation>
    <scope>NUCLEOTIDE SEQUENCE [LARGE SCALE GENOMIC DNA]</scope>
    <source>
        <strain evidence="5 6">FBL11</strain>
    </source>
</reference>
<feature type="domain" description="ABC transporter" evidence="4">
    <location>
        <begin position="7"/>
        <end position="239"/>
    </location>
</feature>
<dbReference type="InterPro" id="IPR003593">
    <property type="entry name" value="AAA+_ATPase"/>
</dbReference>
<dbReference type="InterPro" id="IPR050763">
    <property type="entry name" value="ABC_transporter_ATP-binding"/>
</dbReference>
<sequence length="320" mass="35629">MSEVPALSIQNLSKTYDNGFSALKDVSLTVPQGGFFALLGPNGAGKSTMIGIISSLFKPTTGSVNIFGTDLLTDPSVAKQYLGVVPQEFNFNQFEKVQDILITQAGYFGIPAKEARPRAKRLLTALGLWDKRDNKSRELSGGMKRRLMIARALIHKPKLLILDEPTAGVDIELRRSMWEFMQQINIEENTTIILTTHYLEEAEQLCKRIAILDHGEIRINTEMKNLLAQLSVETFVLDLDTPLTRELKLIDVTGITQPDDQTIEVTLTEGESLNNVFSQLSDQGITVASMRTKANRLEELFMRLVDKNIQSADSMKEAGL</sequence>
<dbReference type="Pfam" id="PF00005">
    <property type="entry name" value="ABC_tran"/>
    <property type="match status" value="1"/>
</dbReference>
<evidence type="ECO:0000256" key="2">
    <source>
        <dbReference type="ARBA" id="ARBA00022741"/>
    </source>
</evidence>
<keyword evidence="1" id="KW-0813">Transport</keyword>
<keyword evidence="6" id="KW-1185">Reference proteome</keyword>
<keyword evidence="3 5" id="KW-0067">ATP-binding</keyword>
<dbReference type="RefSeq" id="WP_299221560.1">
    <property type="nucleotide sequence ID" value="NZ_JBDGHN010000007.1"/>
</dbReference>
<dbReference type="PANTHER" id="PTHR42711:SF15">
    <property type="entry name" value="ABC-TYPE MULTIDRUG TRANSPORT SYSTEM, ATPASE COMPONENT"/>
    <property type="match status" value="1"/>
</dbReference>
<dbReference type="PROSITE" id="PS00211">
    <property type="entry name" value="ABC_TRANSPORTER_1"/>
    <property type="match status" value="1"/>
</dbReference>
<dbReference type="EMBL" id="JBDGHN010000007">
    <property type="protein sequence ID" value="MEN2752328.1"/>
    <property type="molecule type" value="Genomic_DNA"/>
</dbReference>